<evidence type="ECO:0000313" key="2">
    <source>
        <dbReference type="EMBL" id="BAT24430.1"/>
    </source>
</evidence>
<dbReference type="Pfam" id="PF14897">
    <property type="entry name" value="EpsG"/>
    <property type="match status" value="1"/>
</dbReference>
<feature type="transmembrane region" description="Helical" evidence="1">
    <location>
        <begin position="111"/>
        <end position="141"/>
    </location>
</feature>
<feature type="transmembrane region" description="Helical" evidence="1">
    <location>
        <begin position="86"/>
        <end position="104"/>
    </location>
</feature>
<dbReference type="AlphaFoldDB" id="A0A0P0YT00"/>
<feature type="transmembrane region" description="Helical" evidence="1">
    <location>
        <begin position="232"/>
        <end position="254"/>
    </location>
</feature>
<accession>A0A0P0YT00</accession>
<organism evidence="2">
    <name type="scientific">Klebsiella sp. 370</name>
    <dbReference type="NCBI Taxonomy" id="1497842"/>
    <lineage>
        <taxon>Bacteria</taxon>
        <taxon>Pseudomonadati</taxon>
        <taxon>Pseudomonadota</taxon>
        <taxon>Gammaproteobacteria</taxon>
        <taxon>Enterobacterales</taxon>
        <taxon>Enterobacteriaceae</taxon>
        <taxon>Klebsiella/Raoultella group</taxon>
        <taxon>Klebsiella</taxon>
    </lineage>
</organism>
<feature type="transmembrane region" description="Helical" evidence="1">
    <location>
        <begin position="187"/>
        <end position="212"/>
    </location>
</feature>
<feature type="transmembrane region" description="Helical" evidence="1">
    <location>
        <begin position="29"/>
        <end position="47"/>
    </location>
</feature>
<feature type="transmembrane region" description="Helical" evidence="1">
    <location>
        <begin position="153"/>
        <end position="175"/>
    </location>
</feature>
<reference evidence="2" key="1">
    <citation type="submission" date="2014-04" db="EMBL/GenBank/DDBJ databases">
        <authorList>
            <person name="Harrison E."/>
        </authorList>
    </citation>
    <scope>NUCLEOTIDE SEQUENCE</scope>
    <source>
        <strain evidence="2">370</strain>
    </source>
</reference>
<keyword evidence="1" id="KW-0812">Transmembrane</keyword>
<protein>
    <submittedName>
        <fullName evidence="2">O-antigen and lipid-linked capsular repeat unit polymerase</fullName>
    </submittedName>
</protein>
<keyword evidence="1" id="KW-1133">Transmembrane helix</keyword>
<proteinExistence type="predicted"/>
<feature type="transmembrane region" description="Helical" evidence="1">
    <location>
        <begin position="59"/>
        <end position="80"/>
    </location>
</feature>
<sequence>MVNMVFLISATILLFMTFIESKRLFQLSIIIVGLYYSLTFAYGYDWMNYYDTYLDVQNGYYNSFFIEPGYLILMRLSVFLGMDFPIFNSIVTALMYIMVYSFCIRLKSPNLAFFTIFCFLSFFMFTEQIRQGIALCIILYAMQYIAKEKKILFVVYVIIASFFHISAILTLLYLFMLKSNKASMIKFMILSFTLTSVLLYSLYNPALFSWIPFVGDKISAYAYLFSDKNIGFWTYVFQSKLIYLYFLLFVLLYLKRNANAGIFSGVGAVFFLFLSRLSSFLVRIGYYFVPFLIISVDGFMSQSGKGSKMTLFKFTYVIIVYSIATIPLWNPLYREGASNHLSIFSQQKDINNEIGRKCTILRKYYEDIVITRCL</sequence>
<name>A0A0P0YT00_9ENTR</name>
<gene>
    <name evidence="2" type="primary">wzy</name>
</gene>
<dbReference type="InterPro" id="IPR049458">
    <property type="entry name" value="EpsG-like"/>
</dbReference>
<keyword evidence="1" id="KW-0472">Membrane</keyword>
<reference evidence="2" key="2">
    <citation type="journal article" date="2015" name="Sci. Rep.">
        <title>Genetic analysis of capsular polysaccharide synthesis gene clusters in 79 capsular types of Klebsiella spp.</title>
        <authorList>
            <person name="Pan Y.J."/>
            <person name="Lin T.L."/>
            <person name="Chen C.T."/>
            <person name="Chen Y.Y."/>
            <person name="Hsieh P.F."/>
            <person name="Hsu C.R."/>
            <person name="Wu M.C."/>
            <person name="Wang J.T."/>
        </authorList>
    </citation>
    <scope>NUCLEOTIDE SEQUENCE</scope>
    <source>
        <strain evidence="2">370</strain>
    </source>
</reference>
<dbReference type="EMBL" id="AB924612">
    <property type="protein sequence ID" value="BAT24430.1"/>
    <property type="molecule type" value="Genomic_DNA"/>
</dbReference>
<feature type="transmembrane region" description="Helical" evidence="1">
    <location>
        <begin position="312"/>
        <end position="329"/>
    </location>
</feature>
<evidence type="ECO:0000256" key="1">
    <source>
        <dbReference type="SAM" id="Phobius"/>
    </source>
</evidence>